<comment type="caution">
    <text evidence="7">The sequence shown here is derived from an EMBL/GenBank/DDBJ whole genome shotgun (WGS) entry which is preliminary data.</text>
</comment>
<keyword evidence="8" id="KW-1185">Reference proteome</keyword>
<dbReference type="PANTHER" id="PTHR10783:SF46">
    <property type="entry name" value="PROTEIN ERD1 HOMOLOG 2"/>
    <property type="match status" value="1"/>
</dbReference>
<sequence>MWLKRNVAQNIFCKLGWTSAWETDQFHFPLSGESVSNRCSGRPVKIMSSDPTVDPALDYISLILPLPYRVALAVVLGKLLDVPLLINPQREVNQPSPPAYASTYRLAFILTAPLVFSLSLFWLLTHHNSSLVIYYDFLPLTYLCILLGILLLPIRPLHSSGRSRFLLTLRRISIGGLAQTKDGKFGDIILADVLTSYSKIIADVFIVFCMFFSKESSSATTKPNRACGGQYLIPIITAIPYLIRLRQCLTEFLRAQSAGELDSGSRHLANALKYTTGLPVIAFSALHNTFSVNSNKQNIGLTKEGAYYCWLTAIFINSSYSFYWDIAKDWDLELFPALFECLYFTGRSRLSNQFHIPRPKKITYFGLRSNLFLPNPDIYYLAIIFDFFLRFSWLMKLSPHLVQFADSESGITLLEYAEIGRRWIWIFLRSDAEWVRQYEEKEDPVLNNILSGRFNEFEDCE</sequence>
<gene>
    <name evidence="7" type="ORF">EPUL_003232</name>
</gene>
<accession>A0A2S4Q131</accession>
<dbReference type="OrthoDB" id="2159384at2759"/>
<dbReference type="GO" id="GO:0016020">
    <property type="term" value="C:membrane"/>
    <property type="evidence" value="ECO:0007669"/>
    <property type="project" value="UniProtKB-SubCell"/>
</dbReference>
<evidence type="ECO:0000313" key="8">
    <source>
        <dbReference type="Proteomes" id="UP000237438"/>
    </source>
</evidence>
<keyword evidence="2 5" id="KW-0812">Transmembrane</keyword>
<reference evidence="7 8" key="1">
    <citation type="submission" date="2017-10" db="EMBL/GenBank/DDBJ databases">
        <title>Development of genomic resources for the powdery mildew, Erysiphe pulchra.</title>
        <authorList>
            <person name="Wadl P.A."/>
            <person name="Mack B.M."/>
            <person name="Moore G."/>
            <person name="Beltz S.B."/>
        </authorList>
    </citation>
    <scope>NUCLEOTIDE SEQUENCE [LARGE SCALE GENOMIC DNA]</scope>
    <source>
        <strain evidence="7">Cflorida</strain>
    </source>
</reference>
<evidence type="ECO:0000256" key="5">
    <source>
        <dbReference type="SAM" id="Phobius"/>
    </source>
</evidence>
<dbReference type="InterPro" id="IPR004342">
    <property type="entry name" value="EXS_C"/>
</dbReference>
<dbReference type="EMBL" id="PEDP01000044">
    <property type="protein sequence ID" value="POS87998.1"/>
    <property type="molecule type" value="Genomic_DNA"/>
</dbReference>
<dbReference type="STRING" id="225359.A0A2S4Q131"/>
<organism evidence="7 8">
    <name type="scientific">Erysiphe pulchra</name>
    <dbReference type="NCBI Taxonomy" id="225359"/>
    <lineage>
        <taxon>Eukaryota</taxon>
        <taxon>Fungi</taxon>
        <taxon>Dikarya</taxon>
        <taxon>Ascomycota</taxon>
        <taxon>Pezizomycotina</taxon>
        <taxon>Leotiomycetes</taxon>
        <taxon>Erysiphales</taxon>
        <taxon>Erysiphaceae</taxon>
        <taxon>Erysiphe</taxon>
    </lineage>
</organism>
<dbReference type="AlphaFoldDB" id="A0A2S4Q131"/>
<name>A0A2S4Q131_9PEZI</name>
<dbReference type="GO" id="GO:0005737">
    <property type="term" value="C:cytoplasm"/>
    <property type="evidence" value="ECO:0007669"/>
    <property type="project" value="TreeGrafter"/>
</dbReference>
<evidence type="ECO:0000256" key="3">
    <source>
        <dbReference type="ARBA" id="ARBA00022989"/>
    </source>
</evidence>
<evidence type="ECO:0000256" key="4">
    <source>
        <dbReference type="ARBA" id="ARBA00023136"/>
    </source>
</evidence>
<evidence type="ECO:0000259" key="6">
    <source>
        <dbReference type="PROSITE" id="PS51380"/>
    </source>
</evidence>
<protein>
    <recommendedName>
        <fullName evidence="6">EXS domain-containing protein</fullName>
    </recommendedName>
</protein>
<feature type="transmembrane region" description="Helical" evidence="5">
    <location>
        <begin position="131"/>
        <end position="154"/>
    </location>
</feature>
<dbReference type="PANTHER" id="PTHR10783">
    <property type="entry name" value="XENOTROPIC AND POLYTROPIC RETROVIRUS RECEPTOR 1-RELATED"/>
    <property type="match status" value="1"/>
</dbReference>
<dbReference type="Pfam" id="PF03124">
    <property type="entry name" value="EXS"/>
    <property type="match status" value="1"/>
</dbReference>
<dbReference type="PROSITE" id="PS51380">
    <property type="entry name" value="EXS"/>
    <property type="match status" value="1"/>
</dbReference>
<evidence type="ECO:0000256" key="1">
    <source>
        <dbReference type="ARBA" id="ARBA00004141"/>
    </source>
</evidence>
<proteinExistence type="predicted"/>
<keyword evidence="4 5" id="KW-0472">Membrane</keyword>
<dbReference type="Proteomes" id="UP000237438">
    <property type="component" value="Unassembled WGS sequence"/>
</dbReference>
<comment type="subcellular location">
    <subcellularLocation>
        <location evidence="1">Membrane</location>
        <topology evidence="1">Multi-pass membrane protein</topology>
    </subcellularLocation>
</comment>
<keyword evidence="3 5" id="KW-1133">Transmembrane helix</keyword>
<feature type="domain" description="EXS" evidence="6">
    <location>
        <begin position="224"/>
        <end position="461"/>
    </location>
</feature>
<feature type="transmembrane region" description="Helical" evidence="5">
    <location>
        <begin position="106"/>
        <end position="125"/>
    </location>
</feature>
<evidence type="ECO:0000313" key="7">
    <source>
        <dbReference type="EMBL" id="POS87998.1"/>
    </source>
</evidence>
<evidence type="ECO:0000256" key="2">
    <source>
        <dbReference type="ARBA" id="ARBA00022692"/>
    </source>
</evidence>